<dbReference type="Pfam" id="PF15365">
    <property type="entry name" value="PNRC"/>
    <property type="match status" value="1"/>
</dbReference>
<evidence type="ECO:0000313" key="2">
    <source>
        <dbReference type="EMBL" id="KAJ4968007.1"/>
    </source>
</evidence>
<evidence type="ECO:0000313" key="3">
    <source>
        <dbReference type="Proteomes" id="UP001141806"/>
    </source>
</evidence>
<evidence type="ECO:0000256" key="1">
    <source>
        <dbReference type="SAM" id="MobiDB-lite"/>
    </source>
</evidence>
<dbReference type="InterPro" id="IPR028322">
    <property type="entry name" value="PNRC-like_rgn"/>
</dbReference>
<feature type="region of interest" description="Disordered" evidence="1">
    <location>
        <begin position="23"/>
        <end position="70"/>
    </location>
</feature>
<sequence length="193" mass="21244">MGTEVLRPQDCLIEQLRVGPVGFSRRKPYVAGNSKPCRKPEPRKRSPSQSEPSVSRKWTATSFDESSKSSKNFSMGQVTILKRGESLDSKRKKESSLSNIHHNAAPSPSHLIVCGTEWLGPDPEMVPKQIQIADLKNILSPVAVRSDVYAGSAFSLSPSPSSLPLPSFFMKKDGLAIIDDSATKDLRRLLRLD</sequence>
<accession>A0A9Q0QQB9</accession>
<dbReference type="GO" id="GO:0016071">
    <property type="term" value="P:mRNA metabolic process"/>
    <property type="evidence" value="ECO:0007669"/>
    <property type="project" value="UniProtKB-ARBA"/>
</dbReference>
<comment type="caution">
    <text evidence="2">The sequence shown here is derived from an EMBL/GenBank/DDBJ whole genome shotgun (WGS) entry which is preliminary data.</text>
</comment>
<protein>
    <submittedName>
        <fullName evidence="2">Uncharacterized protein</fullName>
    </submittedName>
</protein>
<proteinExistence type="predicted"/>
<dbReference type="EMBL" id="JAMYWD010000006">
    <property type="protein sequence ID" value="KAJ4968007.1"/>
    <property type="molecule type" value="Genomic_DNA"/>
</dbReference>
<gene>
    <name evidence="2" type="ORF">NE237_014708</name>
</gene>
<dbReference type="PANTHER" id="PTHR33670:SF1">
    <property type="entry name" value="OS09G0416300 PROTEIN"/>
    <property type="match status" value="1"/>
</dbReference>
<dbReference type="OrthoDB" id="770116at2759"/>
<reference evidence="2" key="1">
    <citation type="journal article" date="2023" name="Plant J.">
        <title>The genome of the king protea, Protea cynaroides.</title>
        <authorList>
            <person name="Chang J."/>
            <person name="Duong T.A."/>
            <person name="Schoeman C."/>
            <person name="Ma X."/>
            <person name="Roodt D."/>
            <person name="Barker N."/>
            <person name="Li Z."/>
            <person name="Van de Peer Y."/>
            <person name="Mizrachi E."/>
        </authorList>
    </citation>
    <scope>NUCLEOTIDE SEQUENCE</scope>
    <source>
        <tissue evidence="2">Young leaves</tissue>
    </source>
</reference>
<feature type="compositionally biased region" description="Polar residues" evidence="1">
    <location>
        <begin position="47"/>
        <end position="70"/>
    </location>
</feature>
<keyword evidence="3" id="KW-1185">Reference proteome</keyword>
<name>A0A9Q0QQB9_9MAGN</name>
<dbReference type="PANTHER" id="PTHR33670">
    <property type="entry name" value="SPLICING FACTOR, PROLINE- AND GLUTAMINE-RICH-LIKE"/>
    <property type="match status" value="1"/>
</dbReference>
<dbReference type="Proteomes" id="UP001141806">
    <property type="component" value="Unassembled WGS sequence"/>
</dbReference>
<organism evidence="2 3">
    <name type="scientific">Protea cynaroides</name>
    <dbReference type="NCBI Taxonomy" id="273540"/>
    <lineage>
        <taxon>Eukaryota</taxon>
        <taxon>Viridiplantae</taxon>
        <taxon>Streptophyta</taxon>
        <taxon>Embryophyta</taxon>
        <taxon>Tracheophyta</taxon>
        <taxon>Spermatophyta</taxon>
        <taxon>Magnoliopsida</taxon>
        <taxon>Proteales</taxon>
        <taxon>Proteaceae</taxon>
        <taxon>Protea</taxon>
    </lineage>
</organism>
<dbReference type="AlphaFoldDB" id="A0A9Q0QQB9"/>